<dbReference type="CDD" id="cd19990">
    <property type="entry name" value="PBP1_GABAb_receptor_plant"/>
    <property type="match status" value="1"/>
</dbReference>
<comment type="similarity">
    <text evidence="2 13">Belongs to the glutamate-gated ion channel (TC 1.A.10.1) family.</text>
</comment>
<organism evidence="17 18">
    <name type="scientific">Datura stramonium</name>
    <name type="common">Jimsonweed</name>
    <name type="synonym">Common thornapple</name>
    <dbReference type="NCBI Taxonomy" id="4076"/>
    <lineage>
        <taxon>Eukaryota</taxon>
        <taxon>Viridiplantae</taxon>
        <taxon>Streptophyta</taxon>
        <taxon>Embryophyta</taxon>
        <taxon>Tracheophyta</taxon>
        <taxon>Spermatophyta</taxon>
        <taxon>Magnoliopsida</taxon>
        <taxon>eudicotyledons</taxon>
        <taxon>Gunneridae</taxon>
        <taxon>Pentapetalae</taxon>
        <taxon>asterids</taxon>
        <taxon>lamiids</taxon>
        <taxon>Solanales</taxon>
        <taxon>Solanaceae</taxon>
        <taxon>Solanoideae</taxon>
        <taxon>Datureae</taxon>
        <taxon>Datura</taxon>
    </lineage>
</organism>
<proteinExistence type="inferred from homology"/>
<keyword evidence="3 13" id="KW-0813">Transport</keyword>
<dbReference type="InterPro" id="IPR019594">
    <property type="entry name" value="Glu/Gly-bd"/>
</dbReference>
<comment type="subcellular location">
    <subcellularLocation>
        <location evidence="1">Membrane</location>
        <topology evidence="1">Multi-pass membrane protein</topology>
    </subcellularLocation>
</comment>
<evidence type="ECO:0000313" key="18">
    <source>
        <dbReference type="Proteomes" id="UP000823775"/>
    </source>
</evidence>
<reference evidence="17 18" key="1">
    <citation type="journal article" date="2021" name="BMC Genomics">
        <title>Datura genome reveals duplications of psychoactive alkaloid biosynthetic genes and high mutation rate following tissue culture.</title>
        <authorList>
            <person name="Rajewski A."/>
            <person name="Carter-House D."/>
            <person name="Stajich J."/>
            <person name="Litt A."/>
        </authorList>
    </citation>
    <scope>NUCLEOTIDE SEQUENCE [LARGE SCALE GENOMIC DNA]</scope>
    <source>
        <strain evidence="17">AR-01</strain>
    </source>
</reference>
<dbReference type="SUPFAM" id="SSF53850">
    <property type="entry name" value="Periplasmic binding protein-like II"/>
    <property type="match status" value="1"/>
</dbReference>
<evidence type="ECO:0000256" key="12">
    <source>
        <dbReference type="ARBA" id="ARBA00023303"/>
    </source>
</evidence>
<evidence type="ECO:0000256" key="11">
    <source>
        <dbReference type="ARBA" id="ARBA00023286"/>
    </source>
</evidence>
<evidence type="ECO:0000256" key="2">
    <source>
        <dbReference type="ARBA" id="ARBA00008685"/>
    </source>
</evidence>
<evidence type="ECO:0000256" key="15">
    <source>
        <dbReference type="SAM" id="SignalP"/>
    </source>
</evidence>
<dbReference type="Proteomes" id="UP000823775">
    <property type="component" value="Unassembled WGS sequence"/>
</dbReference>
<evidence type="ECO:0000256" key="7">
    <source>
        <dbReference type="ARBA" id="ARBA00023065"/>
    </source>
</evidence>
<evidence type="ECO:0000313" key="17">
    <source>
        <dbReference type="EMBL" id="MCD9645060.1"/>
    </source>
</evidence>
<name>A0ABS8VGJ0_DATST</name>
<keyword evidence="9 13" id="KW-0675">Receptor</keyword>
<dbReference type="SMART" id="SM00079">
    <property type="entry name" value="PBPe"/>
    <property type="match status" value="1"/>
</dbReference>
<evidence type="ECO:0000256" key="8">
    <source>
        <dbReference type="ARBA" id="ARBA00023136"/>
    </source>
</evidence>
<comment type="caution">
    <text evidence="17">The sequence shown here is derived from an EMBL/GenBank/DDBJ whole genome shotgun (WGS) entry which is preliminary data.</text>
</comment>
<sequence>MSFKSFPMLIFFILKAFLFISLVTVKAVTNETIEIGAIIDLNSRIGKEQKTAIAIAVENYNHDRRNHNHKLLTVHFRNTSKDSTIQDFFTAEELVEQNHVKMIVIGMQTWEETALIADIGKRRQVPIISFVTASYTPELVQLKWPFLVQMTASSLDQINCTASIVSSYQWRKVIVIYEDDMYSDSSMLAVLTETLRGHGAEVEHQLILPQFSSLSDPREIIRRKVVKLLRKQSRVFIVLSSSVSTAYHLFKEAKEIGLMGRDSAWILADSLADLLDSVDTTFISSIQGALGIKNHYAEATKSFQDFKGQFQKIFRSEYPMEDYSEPGIHALKVYDSITAFAKAVNGLGTKSSNDSVLLKNRILSSNFTGLSGHVSFVNGALSHPPTFRIVNFDGNRYKGLGFWSSKFGFSEILESENGERIGVNGSRTMKSSVVEWPGELKRVPRGWTMPTDSKPLIIGVPGRTSFEKFVKVETVTETNERKYSGFCIDLFKEVLKILEQNYTLPYEFEPFNGSYPDLVQQVINGKYDAIVGDITILAERTKYVEFTQPFAESGLTMVVPVKFDRSEKAWMFLKPFTGNMWIATGAVLVYTMLVVWFMEHHSNPEFRGRWKDQFGTAMWFTFSSLFFSHREKIKSNYTKTVVIVCLFLVFVLTSSYTASLTSMLTVPRLEPSVKDINWIKRTNATVGCDGDSFVKDYLRQVLKLQNIKNISNQDDYPKELESGNIKAAFLEIPYQKVFLREHCNQYVVAGPNYRFGGLAFVFQKGSPLARDVSEAILTLTQDGTLNRLEEHWFALSRNCDNVDPAGETESLTLGSFWGLYLVSGATSTVCLLFYVYHLVRKSWQLSGSFHGNIVHPSVDRSVWTKTAGVIRYYQNDKPTVSLRRVTSARAAGLGVDQRGDSPMWHLVSPTDAAQIFDGSSQHSQLAIEMGNARLE</sequence>
<comment type="function">
    <text evidence="13">Glutamate-gated receptor that probably acts as non-selective cation channel.</text>
</comment>
<dbReference type="Gene3D" id="3.40.190.10">
    <property type="entry name" value="Periplasmic binding protein-like II"/>
    <property type="match status" value="2"/>
</dbReference>
<keyword evidence="11 13" id="KW-1071">Ligand-gated ion channel</keyword>
<keyword evidence="4 14" id="KW-0812">Transmembrane</keyword>
<keyword evidence="10" id="KW-0325">Glycoprotein</keyword>
<dbReference type="Pfam" id="PF10613">
    <property type="entry name" value="Lig_chan-Glu_bd"/>
    <property type="match status" value="1"/>
</dbReference>
<evidence type="ECO:0000256" key="13">
    <source>
        <dbReference type="PIRNR" id="PIRNR037090"/>
    </source>
</evidence>
<dbReference type="InterPro" id="IPR015683">
    <property type="entry name" value="Ionotropic_Glu_rcpt"/>
</dbReference>
<protein>
    <recommendedName>
        <fullName evidence="13">Glutamate receptor</fullName>
    </recommendedName>
</protein>
<dbReference type="InterPro" id="IPR017103">
    <property type="entry name" value="Iontropic_Glu_rcpt_pln"/>
</dbReference>
<keyword evidence="12 13" id="KW-0407">Ion channel</keyword>
<dbReference type="EMBL" id="JACEIK010004324">
    <property type="protein sequence ID" value="MCD9645060.1"/>
    <property type="molecule type" value="Genomic_DNA"/>
</dbReference>
<dbReference type="Pfam" id="PF01094">
    <property type="entry name" value="ANF_receptor"/>
    <property type="match status" value="1"/>
</dbReference>
<evidence type="ECO:0000256" key="1">
    <source>
        <dbReference type="ARBA" id="ARBA00004141"/>
    </source>
</evidence>
<keyword evidence="7 13" id="KW-0406">Ion transport</keyword>
<evidence type="ECO:0000256" key="5">
    <source>
        <dbReference type="ARBA" id="ARBA00022729"/>
    </source>
</evidence>
<feature type="transmembrane region" description="Helical" evidence="14">
    <location>
        <begin position="640"/>
        <end position="658"/>
    </location>
</feature>
<dbReference type="InterPro" id="IPR001320">
    <property type="entry name" value="Iontro_rcpt_C"/>
</dbReference>
<evidence type="ECO:0000256" key="10">
    <source>
        <dbReference type="ARBA" id="ARBA00023180"/>
    </source>
</evidence>
<feature type="chain" id="PRO_5046978004" description="Glutamate receptor" evidence="15">
    <location>
        <begin position="28"/>
        <end position="935"/>
    </location>
</feature>
<dbReference type="CDD" id="cd13686">
    <property type="entry name" value="GluR_Plant"/>
    <property type="match status" value="1"/>
</dbReference>
<dbReference type="Pfam" id="PF00060">
    <property type="entry name" value="Lig_chan"/>
    <property type="match status" value="1"/>
</dbReference>
<keyword evidence="5 15" id="KW-0732">Signal</keyword>
<evidence type="ECO:0000256" key="3">
    <source>
        <dbReference type="ARBA" id="ARBA00022448"/>
    </source>
</evidence>
<dbReference type="Gene3D" id="3.40.50.2300">
    <property type="match status" value="2"/>
</dbReference>
<keyword evidence="18" id="KW-1185">Reference proteome</keyword>
<dbReference type="PANTHER" id="PTHR18966">
    <property type="entry name" value="IONOTROPIC GLUTAMATE RECEPTOR"/>
    <property type="match status" value="1"/>
</dbReference>
<feature type="domain" description="Ionotropic glutamate receptor C-terminal" evidence="16">
    <location>
        <begin position="457"/>
        <end position="795"/>
    </location>
</feature>
<feature type="signal peptide" evidence="15">
    <location>
        <begin position="1"/>
        <end position="27"/>
    </location>
</feature>
<dbReference type="InterPro" id="IPR001828">
    <property type="entry name" value="ANF_lig-bd_rcpt"/>
</dbReference>
<dbReference type="InterPro" id="IPR044440">
    <property type="entry name" value="GABAb_receptor_plant_PBP1"/>
</dbReference>
<evidence type="ECO:0000259" key="16">
    <source>
        <dbReference type="SMART" id="SM00079"/>
    </source>
</evidence>
<keyword evidence="6 14" id="KW-1133">Transmembrane helix</keyword>
<evidence type="ECO:0000256" key="4">
    <source>
        <dbReference type="ARBA" id="ARBA00022692"/>
    </source>
</evidence>
<feature type="transmembrane region" description="Helical" evidence="14">
    <location>
        <begin position="817"/>
        <end position="836"/>
    </location>
</feature>
<dbReference type="SUPFAM" id="SSF53822">
    <property type="entry name" value="Periplasmic binding protein-like I"/>
    <property type="match status" value="1"/>
</dbReference>
<evidence type="ECO:0000256" key="6">
    <source>
        <dbReference type="ARBA" id="ARBA00022989"/>
    </source>
</evidence>
<feature type="transmembrane region" description="Helical" evidence="14">
    <location>
        <begin position="578"/>
        <end position="598"/>
    </location>
</feature>
<evidence type="ECO:0000256" key="14">
    <source>
        <dbReference type="SAM" id="Phobius"/>
    </source>
</evidence>
<keyword evidence="8 13" id="KW-0472">Membrane</keyword>
<gene>
    <name evidence="17" type="ORF">HAX54_033713</name>
</gene>
<accession>A0ABS8VGJ0</accession>
<evidence type="ECO:0000256" key="9">
    <source>
        <dbReference type="ARBA" id="ARBA00023170"/>
    </source>
</evidence>
<dbReference type="InterPro" id="IPR028082">
    <property type="entry name" value="Peripla_BP_I"/>
</dbReference>
<dbReference type="Gene3D" id="1.10.287.70">
    <property type="match status" value="1"/>
</dbReference>
<dbReference type="PIRSF" id="PIRSF037090">
    <property type="entry name" value="Iontro_Glu-like_rcpt_pln"/>
    <property type="match status" value="1"/>
</dbReference>